<keyword evidence="6 9" id="KW-0472">Membrane</keyword>
<dbReference type="eggNOG" id="COG5343">
    <property type="taxonomic scope" value="Bacteria"/>
</dbReference>
<dbReference type="EMBL" id="FP236843">
    <property type="protein sequence ID" value="CAX58271.1"/>
    <property type="molecule type" value="Genomic_DNA"/>
</dbReference>
<feature type="transmembrane region" description="Helical" evidence="9">
    <location>
        <begin position="87"/>
        <end position="104"/>
    </location>
</feature>
<comment type="subcellular location">
    <subcellularLocation>
        <location evidence="2">Cell membrane</location>
    </subcellularLocation>
    <subcellularLocation>
        <location evidence="1">Membrane</location>
        <topology evidence="1">Single-pass membrane protein</topology>
    </subcellularLocation>
</comment>
<dbReference type="KEGG" id="ebi:EbC_07400"/>
<evidence type="ECO:0000313" key="11">
    <source>
        <dbReference type="EMBL" id="CAX58271.1"/>
    </source>
</evidence>
<evidence type="ECO:0000259" key="10">
    <source>
        <dbReference type="Pfam" id="PF10099"/>
    </source>
</evidence>
<gene>
    <name evidence="11" type="ordered locus">EbC_07400</name>
</gene>
<name>D8MN64_ERWBE</name>
<dbReference type="Gene3D" id="1.10.10.1320">
    <property type="entry name" value="Anti-sigma factor, zinc-finger domain"/>
    <property type="match status" value="1"/>
</dbReference>
<dbReference type="Proteomes" id="UP000008793">
    <property type="component" value="Chromosome"/>
</dbReference>
<sequence length="220" mass="23902">MKTTSQYDSALAAEYALGTLRGPARQQFERRLQQEPALQEEVSRWQTMLGHMDHAVQPVVPSADVWQKILRDLPAEKRARMPFRWHYLGWALAASFAGALIVNINQQPASLQAVAVLNSSGSQQGSWVVALNQARSELTLQAINASALPAKQSLELWLIPPGQKPQSLGLVDPTRITRIALNSNRLSDLPLLAISLEPQGGSPTGQPTGPVVFSGKVSSI</sequence>
<evidence type="ECO:0000256" key="2">
    <source>
        <dbReference type="ARBA" id="ARBA00004236"/>
    </source>
</evidence>
<dbReference type="GO" id="GO:0016989">
    <property type="term" value="F:sigma factor antagonist activity"/>
    <property type="evidence" value="ECO:0007669"/>
    <property type="project" value="TreeGrafter"/>
</dbReference>
<dbReference type="PANTHER" id="PTHR37461">
    <property type="entry name" value="ANTI-SIGMA-K FACTOR RSKA"/>
    <property type="match status" value="1"/>
</dbReference>
<dbReference type="RefSeq" id="WP_013200776.1">
    <property type="nucleotide sequence ID" value="NC_014306.1"/>
</dbReference>
<dbReference type="GO" id="GO:0006417">
    <property type="term" value="P:regulation of translation"/>
    <property type="evidence" value="ECO:0007669"/>
    <property type="project" value="TreeGrafter"/>
</dbReference>
<dbReference type="GO" id="GO:0005886">
    <property type="term" value="C:plasma membrane"/>
    <property type="evidence" value="ECO:0007669"/>
    <property type="project" value="UniProtKB-SubCell"/>
</dbReference>
<organism evidence="12">
    <name type="scientific">Erwinia billingiae (strain Eb661)</name>
    <dbReference type="NCBI Taxonomy" id="634500"/>
    <lineage>
        <taxon>Bacteria</taxon>
        <taxon>Pseudomonadati</taxon>
        <taxon>Pseudomonadota</taxon>
        <taxon>Gammaproteobacteria</taxon>
        <taxon>Enterobacterales</taxon>
        <taxon>Erwiniaceae</taxon>
        <taxon>Erwinia</taxon>
    </lineage>
</organism>
<dbReference type="STRING" id="634500.EbC_07400"/>
<dbReference type="InterPro" id="IPR051474">
    <property type="entry name" value="Anti-sigma-K/W_factor"/>
</dbReference>
<reference evidence="11 12" key="1">
    <citation type="journal article" date="2010" name="BMC Genomics">
        <title>Genome comparison of the epiphytic bacteria Erwinia billingiae and E. tasmaniensis with the pear pathogen E. pyrifoliae.</title>
        <authorList>
            <person name="Kube M."/>
            <person name="Migdoll A.M."/>
            <person name="Gehring I."/>
            <person name="Heitmann K."/>
            <person name="Mayer Y."/>
            <person name="Kuhl H."/>
            <person name="Knaust F."/>
            <person name="Geider K."/>
            <person name="Reinhardt R."/>
        </authorList>
    </citation>
    <scope>NUCLEOTIDE SEQUENCE [LARGE SCALE GENOMIC DNA]</scope>
    <source>
        <strain evidence="11 12">Eb661</strain>
    </source>
</reference>
<evidence type="ECO:0000256" key="5">
    <source>
        <dbReference type="ARBA" id="ARBA00022989"/>
    </source>
</evidence>
<evidence type="ECO:0000256" key="1">
    <source>
        <dbReference type="ARBA" id="ARBA00004167"/>
    </source>
</evidence>
<dbReference type="HOGENOM" id="CLU_075065_0_0_6"/>
<evidence type="ECO:0000256" key="4">
    <source>
        <dbReference type="ARBA" id="ARBA00022692"/>
    </source>
</evidence>
<evidence type="ECO:0000256" key="8">
    <source>
        <dbReference type="ARBA" id="ARBA00030803"/>
    </source>
</evidence>
<feature type="domain" description="Anti-sigma K factor RskA C-terminal" evidence="10">
    <location>
        <begin position="92"/>
        <end position="211"/>
    </location>
</feature>
<protein>
    <recommendedName>
        <fullName evidence="8">Regulator of SigK</fullName>
    </recommendedName>
    <alternativeName>
        <fullName evidence="7">Sigma-K anti-sigma factor RskA</fullName>
    </alternativeName>
</protein>
<dbReference type="InterPro" id="IPR018764">
    <property type="entry name" value="RskA_C"/>
</dbReference>
<evidence type="ECO:0000256" key="3">
    <source>
        <dbReference type="ARBA" id="ARBA00022475"/>
    </source>
</evidence>
<dbReference type="InterPro" id="IPR041916">
    <property type="entry name" value="Anti_sigma_zinc_sf"/>
</dbReference>
<evidence type="ECO:0000256" key="9">
    <source>
        <dbReference type="SAM" id="Phobius"/>
    </source>
</evidence>
<keyword evidence="4 9" id="KW-0812">Transmembrane</keyword>
<dbReference type="PANTHER" id="PTHR37461:SF1">
    <property type="entry name" value="ANTI-SIGMA-K FACTOR RSKA"/>
    <property type="match status" value="1"/>
</dbReference>
<keyword evidence="3" id="KW-1003">Cell membrane</keyword>
<dbReference type="AlphaFoldDB" id="D8MN64"/>
<dbReference type="GeneID" id="90510753"/>
<keyword evidence="5 9" id="KW-1133">Transmembrane helix</keyword>
<proteinExistence type="predicted"/>
<evidence type="ECO:0000256" key="7">
    <source>
        <dbReference type="ARBA" id="ARBA00029829"/>
    </source>
</evidence>
<keyword evidence="12" id="KW-1185">Reference proteome</keyword>
<accession>D8MN64</accession>
<evidence type="ECO:0000256" key="6">
    <source>
        <dbReference type="ARBA" id="ARBA00023136"/>
    </source>
</evidence>
<dbReference type="Pfam" id="PF10099">
    <property type="entry name" value="RskA_C"/>
    <property type="match status" value="1"/>
</dbReference>
<evidence type="ECO:0000313" key="12">
    <source>
        <dbReference type="Proteomes" id="UP000008793"/>
    </source>
</evidence>